<feature type="transmembrane region" description="Helical" evidence="7">
    <location>
        <begin position="269"/>
        <end position="290"/>
    </location>
</feature>
<feature type="transmembrane region" description="Helical" evidence="7">
    <location>
        <begin position="38"/>
        <end position="55"/>
    </location>
</feature>
<dbReference type="GO" id="GO:1902600">
    <property type="term" value="P:proton transmembrane transport"/>
    <property type="evidence" value="ECO:0007669"/>
    <property type="project" value="InterPro"/>
</dbReference>
<evidence type="ECO:0000256" key="5">
    <source>
        <dbReference type="ARBA" id="ARBA00022989"/>
    </source>
</evidence>
<dbReference type="InterPro" id="IPR038770">
    <property type="entry name" value="Na+/solute_symporter_sf"/>
</dbReference>
<feature type="domain" description="Cation/H+ exchanger transmembrane" evidence="8">
    <location>
        <begin position="22"/>
        <end position="380"/>
    </location>
</feature>
<feature type="transmembrane region" description="Helical" evidence="7">
    <location>
        <begin position="94"/>
        <end position="115"/>
    </location>
</feature>
<protein>
    <submittedName>
        <fullName evidence="9">Cation:proton antiporter</fullName>
    </submittedName>
</protein>
<evidence type="ECO:0000256" key="3">
    <source>
        <dbReference type="ARBA" id="ARBA00022448"/>
    </source>
</evidence>
<dbReference type="PANTHER" id="PTHR42751:SF3">
    <property type="entry name" value="SODIUM_GLUTAMATE SYMPORTER"/>
    <property type="match status" value="1"/>
</dbReference>
<dbReference type="InterPro" id="IPR006153">
    <property type="entry name" value="Cation/H_exchanger_TM"/>
</dbReference>
<keyword evidence="3" id="KW-0813">Transport</keyword>
<dbReference type="PANTHER" id="PTHR42751">
    <property type="entry name" value="SODIUM/HYDROGEN EXCHANGER FAMILY/TRKA DOMAIN PROTEIN"/>
    <property type="match status" value="1"/>
</dbReference>
<dbReference type="RefSeq" id="WP_301198956.1">
    <property type="nucleotide sequence ID" value="NZ_JAPDPI010000013.1"/>
</dbReference>
<feature type="transmembrane region" description="Helical" evidence="7">
    <location>
        <begin position="297"/>
        <end position="318"/>
    </location>
</feature>
<keyword evidence="6 7" id="KW-0472">Membrane</keyword>
<comment type="similarity">
    <text evidence="2">Belongs to the monovalent cation:proton antiporter 2 (CPA2) transporter (TC 2.A.37) family.</text>
</comment>
<evidence type="ECO:0000256" key="4">
    <source>
        <dbReference type="ARBA" id="ARBA00022692"/>
    </source>
</evidence>
<dbReference type="Pfam" id="PF00999">
    <property type="entry name" value="Na_H_Exchanger"/>
    <property type="match status" value="1"/>
</dbReference>
<evidence type="ECO:0000256" key="6">
    <source>
        <dbReference type="ARBA" id="ARBA00023136"/>
    </source>
</evidence>
<name>A0AAE3MCZ8_9BACT</name>
<evidence type="ECO:0000313" key="10">
    <source>
        <dbReference type="Proteomes" id="UP001207408"/>
    </source>
</evidence>
<evidence type="ECO:0000313" key="9">
    <source>
        <dbReference type="EMBL" id="MCW3805586.1"/>
    </source>
</evidence>
<comment type="subcellular location">
    <subcellularLocation>
        <location evidence="1">Membrane</location>
        <topology evidence="1">Multi-pass membrane protein</topology>
    </subcellularLocation>
</comment>
<evidence type="ECO:0000256" key="7">
    <source>
        <dbReference type="SAM" id="Phobius"/>
    </source>
</evidence>
<dbReference type="EMBL" id="JAPDPI010000013">
    <property type="protein sequence ID" value="MCW3805586.1"/>
    <property type="molecule type" value="Genomic_DNA"/>
</dbReference>
<feature type="transmembrane region" description="Helical" evidence="7">
    <location>
        <begin position="185"/>
        <end position="203"/>
    </location>
</feature>
<keyword evidence="4 7" id="KW-0812">Transmembrane</keyword>
<sequence>MIFTSIHIDPLFSKFVILSCIIIVVGFLLRLFKQPSMITYIIVGVLVGPWGLSFITDEALISNLGSLGLVLLLFFIGMEIHLPKLIDNWKVSVVGTFMQVIISLLVIWLMSFYFGWSTNQIIMIGFVISLSSTAVIVKVLQEREELNTKAGQYALGILIAQDILIVPMLIILGYLGGHRPEKSELIKQIIGGILIVGMIIYILKKKEIRLPFQVAIFKDHEMQVFIAFSLCFGFSALSAYFHLSAALGAFIAGILISSTKSTKWVHDSLSAFKVLFVALFFVSVGMIIDLNFLKENLLTVVSLILVVFILNSIINTIIIKVFCKDWKTSLYVSALLSQIGEFSFIIGATGYQSGIIQDYAYQLIISTIALTLLLSPLWISLTRKITDYNNSSAN</sequence>
<evidence type="ECO:0000259" key="8">
    <source>
        <dbReference type="Pfam" id="PF00999"/>
    </source>
</evidence>
<dbReference type="GO" id="GO:0016020">
    <property type="term" value="C:membrane"/>
    <property type="evidence" value="ECO:0007669"/>
    <property type="project" value="UniProtKB-SubCell"/>
</dbReference>
<feature type="transmembrane region" description="Helical" evidence="7">
    <location>
        <begin position="224"/>
        <end position="257"/>
    </location>
</feature>
<feature type="transmembrane region" description="Helical" evidence="7">
    <location>
        <begin position="363"/>
        <end position="381"/>
    </location>
</feature>
<feature type="transmembrane region" description="Helical" evidence="7">
    <location>
        <begin position="12"/>
        <end position="31"/>
    </location>
</feature>
<dbReference type="Gene3D" id="1.20.1530.20">
    <property type="match status" value="1"/>
</dbReference>
<dbReference type="AlphaFoldDB" id="A0AAE3MCZ8"/>
<proteinExistence type="inferred from homology"/>
<reference evidence="9" key="1">
    <citation type="submission" date="2022-10" db="EMBL/GenBank/DDBJ databases">
        <authorList>
            <person name="Yu W.X."/>
        </authorList>
    </citation>
    <scope>NUCLEOTIDE SEQUENCE</scope>
    <source>
        <strain evidence="9">D04</strain>
    </source>
</reference>
<accession>A0AAE3MCZ8</accession>
<feature type="transmembrane region" description="Helical" evidence="7">
    <location>
        <begin position="153"/>
        <end position="173"/>
    </location>
</feature>
<comment type="caution">
    <text evidence="9">The sequence shown here is derived from an EMBL/GenBank/DDBJ whole genome shotgun (WGS) entry which is preliminary data.</text>
</comment>
<evidence type="ECO:0000256" key="2">
    <source>
        <dbReference type="ARBA" id="ARBA00005551"/>
    </source>
</evidence>
<feature type="transmembrane region" description="Helical" evidence="7">
    <location>
        <begin position="61"/>
        <end position="82"/>
    </location>
</feature>
<organism evidence="9 10">
    <name type="scientific">Plebeiibacterium marinum</name>
    <dbReference type="NCBI Taxonomy" id="2992111"/>
    <lineage>
        <taxon>Bacteria</taxon>
        <taxon>Pseudomonadati</taxon>
        <taxon>Bacteroidota</taxon>
        <taxon>Bacteroidia</taxon>
        <taxon>Marinilabiliales</taxon>
        <taxon>Marinilabiliaceae</taxon>
        <taxon>Plebeiibacterium</taxon>
    </lineage>
</organism>
<dbReference type="Proteomes" id="UP001207408">
    <property type="component" value="Unassembled WGS sequence"/>
</dbReference>
<gene>
    <name evidence="9" type="ORF">OM074_08090</name>
</gene>
<keyword evidence="10" id="KW-1185">Reference proteome</keyword>
<keyword evidence="5 7" id="KW-1133">Transmembrane helix</keyword>
<feature type="transmembrane region" description="Helical" evidence="7">
    <location>
        <begin position="121"/>
        <end position="141"/>
    </location>
</feature>
<evidence type="ECO:0000256" key="1">
    <source>
        <dbReference type="ARBA" id="ARBA00004141"/>
    </source>
</evidence>
<dbReference type="GO" id="GO:0015297">
    <property type="term" value="F:antiporter activity"/>
    <property type="evidence" value="ECO:0007669"/>
    <property type="project" value="InterPro"/>
</dbReference>